<keyword evidence="3" id="KW-1185">Reference proteome</keyword>
<evidence type="ECO:0000313" key="3">
    <source>
        <dbReference type="Proteomes" id="UP000252479"/>
    </source>
</evidence>
<feature type="domain" description="Antirepressor protein C-terminal" evidence="1">
    <location>
        <begin position="131"/>
        <end position="228"/>
    </location>
</feature>
<dbReference type="InterPro" id="IPR005039">
    <property type="entry name" value="Ant_C"/>
</dbReference>
<dbReference type="GO" id="GO:0003677">
    <property type="term" value="F:DNA binding"/>
    <property type="evidence" value="ECO:0007669"/>
    <property type="project" value="InterPro"/>
</dbReference>
<dbReference type="AlphaFoldDB" id="A0A368LHD4"/>
<evidence type="ECO:0000259" key="1">
    <source>
        <dbReference type="Pfam" id="PF03374"/>
    </source>
</evidence>
<comment type="caution">
    <text evidence="2">The sequence shown here is derived from an EMBL/GenBank/DDBJ whole genome shotgun (WGS) entry which is preliminary data.</text>
</comment>
<evidence type="ECO:0000313" key="2">
    <source>
        <dbReference type="EMBL" id="RCS70154.1"/>
    </source>
</evidence>
<sequence>MIRGVIAMFDLSINSEMTVKTFDFWNVINEFREIEGLDRIRHNDFLVRVRDEVDDLGAYEIFVHPQNKQEIKRFNLNSDQMLLVGMRESKVVRKKVLEWIKKLAEPKVPQTYADALLLAANQAKELEEKNQALALAAPKAEFVDRYVESTGLMTFRQVAKQLEIKETAFRSFLVAIKAMYLMNGSWMAYSNHLDAGRFVQKTGEKNGHAFVTTKFTPKGVEWVAKKWGEIKGMAA</sequence>
<dbReference type="EMBL" id="QPGL01000002">
    <property type="protein sequence ID" value="RCS70154.1"/>
    <property type="molecule type" value="Genomic_DNA"/>
</dbReference>
<gene>
    <name evidence="2" type="ORF">CIK83_11860</name>
</gene>
<accession>A0A368LHD4</accession>
<dbReference type="Proteomes" id="UP000252479">
    <property type="component" value="Unassembled WGS sequence"/>
</dbReference>
<protein>
    <recommendedName>
        <fullName evidence="1">Antirepressor protein C-terminal domain-containing protein</fullName>
    </recommendedName>
</protein>
<organism evidence="2 3">
    <name type="scientific">Vibrio casei</name>
    <dbReference type="NCBI Taxonomy" id="673372"/>
    <lineage>
        <taxon>Bacteria</taxon>
        <taxon>Pseudomonadati</taxon>
        <taxon>Pseudomonadota</taxon>
        <taxon>Gammaproteobacteria</taxon>
        <taxon>Vibrionales</taxon>
        <taxon>Vibrionaceae</taxon>
        <taxon>Vibrio</taxon>
    </lineage>
</organism>
<dbReference type="Pfam" id="PF03374">
    <property type="entry name" value="ANT"/>
    <property type="match status" value="1"/>
</dbReference>
<name>A0A368LHD4_9VIBR</name>
<proteinExistence type="predicted"/>
<reference evidence="2 3" key="1">
    <citation type="journal article" date="2017" name="Elife">
        <title>Extensive horizontal gene transfer in cheese-associated bacteria.</title>
        <authorList>
            <person name="Bonham K.S."/>
            <person name="Wolfe B.E."/>
            <person name="Dutton R.J."/>
        </authorList>
    </citation>
    <scope>NUCLEOTIDE SEQUENCE [LARGE SCALE GENOMIC DNA]</scope>
    <source>
        <strain evidence="2 3">JB196</strain>
    </source>
</reference>